<dbReference type="RefSeq" id="XP_028859924.1">
    <property type="nucleotide sequence ID" value="XM_029007388.1"/>
</dbReference>
<name>A0A1D3JK09_PLAMA</name>
<feature type="transmembrane region" description="Helical" evidence="1">
    <location>
        <begin position="160"/>
        <end position="177"/>
    </location>
</feature>
<dbReference type="AlphaFoldDB" id="A0A1D3JK09"/>
<proteinExistence type="predicted"/>
<evidence type="ECO:0000313" key="3">
    <source>
        <dbReference type="Proteomes" id="UP000219813"/>
    </source>
</evidence>
<keyword evidence="3" id="KW-1185">Reference proteome</keyword>
<dbReference type="InterPro" id="IPR022139">
    <property type="entry name" value="Fam-L/Fam-M-like_plasmodium"/>
</dbReference>
<evidence type="ECO:0000313" key="2">
    <source>
        <dbReference type="EMBL" id="SBT86827.1"/>
    </source>
</evidence>
<dbReference type="EMBL" id="LT594622">
    <property type="protein sequence ID" value="SBT86827.1"/>
    <property type="molecule type" value="Genomic_DNA"/>
</dbReference>
<dbReference type="Pfam" id="PF12420">
    <property type="entry name" value="DUF3671"/>
    <property type="match status" value="1"/>
</dbReference>
<keyword evidence="1" id="KW-1133">Transmembrane helix</keyword>
<dbReference type="KEGG" id="pmal:PMUG01_01011400"/>
<keyword evidence="1" id="KW-0812">Transmembrane</keyword>
<protein>
    <submittedName>
        <fullName evidence="2">Fam-m protein</fullName>
    </submittedName>
</protein>
<accession>A0A1D3JK09</accession>
<dbReference type="Proteomes" id="UP000219813">
    <property type="component" value="Chromosome 1"/>
</dbReference>
<dbReference type="GeneID" id="39866266"/>
<sequence length="255" mass="30444">MEQNIKSILFIKITLFILLNWFCHFNNVACTFITSINYNCNVGTKIASRTHRLLAKYKQYKNSYITRLNENISHNDGVYEKENMYNKKKRIVAEKKQSNRSLLNKGQYYTEIVNYNNGMFDGKHFHFEKKWIKKIDYDNFLERKRRICDIVLKKIKYKNYGYIVAIFFIFSLFAVAIDTIPRLKPLHEAFKSLNDGDILKSMYDFVNSWGDSVNKYIYITLYCVFMLILIIVLVMGICKILRNNEKYNKIKLMIQ</sequence>
<feature type="transmembrane region" description="Helical" evidence="1">
    <location>
        <begin position="216"/>
        <end position="241"/>
    </location>
</feature>
<dbReference type="VEuPathDB" id="PlasmoDB:PmUG01_01011400"/>
<evidence type="ECO:0000256" key="1">
    <source>
        <dbReference type="SAM" id="Phobius"/>
    </source>
</evidence>
<keyword evidence="1" id="KW-0472">Membrane</keyword>
<gene>
    <name evidence="2" type="primary">PmUG01_01011400</name>
    <name evidence="2" type="ORF">PMUG01_01011400</name>
</gene>
<organism evidence="2 3">
    <name type="scientific">Plasmodium malariae</name>
    <dbReference type="NCBI Taxonomy" id="5858"/>
    <lineage>
        <taxon>Eukaryota</taxon>
        <taxon>Sar</taxon>
        <taxon>Alveolata</taxon>
        <taxon>Apicomplexa</taxon>
        <taxon>Aconoidasida</taxon>
        <taxon>Haemosporida</taxon>
        <taxon>Plasmodiidae</taxon>
        <taxon>Plasmodium</taxon>
        <taxon>Plasmodium (Plasmodium)</taxon>
    </lineage>
</organism>
<reference evidence="2 3" key="1">
    <citation type="submission" date="2016-06" db="EMBL/GenBank/DDBJ databases">
        <authorList>
            <consortium name="Pathogen Informatics"/>
        </authorList>
    </citation>
    <scope>NUCLEOTIDE SEQUENCE [LARGE SCALE GENOMIC DNA]</scope>
</reference>